<protein>
    <submittedName>
        <fullName evidence="5">EcoKI restriction-modification system protein HsdS</fullName>
    </submittedName>
</protein>
<keyword evidence="2" id="KW-0680">Restriction system</keyword>
<accession>A0A379AM66</accession>
<keyword evidence="6" id="KW-1185">Reference proteome</keyword>
<dbReference type="Gene3D" id="3.90.220.20">
    <property type="entry name" value="DNA methylase specificity domains"/>
    <property type="match status" value="2"/>
</dbReference>
<evidence type="ECO:0000313" key="6">
    <source>
        <dbReference type="Proteomes" id="UP000254640"/>
    </source>
</evidence>
<feature type="domain" description="Type I restriction modification DNA specificity" evidence="4">
    <location>
        <begin position="279"/>
        <end position="432"/>
    </location>
</feature>
<gene>
    <name evidence="5" type="ORF">NCTC9381_04591</name>
</gene>
<dbReference type="GO" id="GO:0003677">
    <property type="term" value="F:DNA binding"/>
    <property type="evidence" value="ECO:0007669"/>
    <property type="project" value="UniProtKB-KW"/>
</dbReference>
<dbReference type="RefSeq" id="WP_062759398.1">
    <property type="nucleotide sequence ID" value="NZ_CP077366.1"/>
</dbReference>
<dbReference type="InterPro" id="IPR044946">
    <property type="entry name" value="Restrct_endonuc_typeI_TRD_sf"/>
</dbReference>
<dbReference type="Proteomes" id="UP000254640">
    <property type="component" value="Unassembled WGS sequence"/>
</dbReference>
<dbReference type="AlphaFoldDB" id="A0A379AM66"/>
<keyword evidence="3" id="KW-0238">DNA-binding</keyword>
<evidence type="ECO:0000259" key="4">
    <source>
        <dbReference type="Pfam" id="PF01420"/>
    </source>
</evidence>
<dbReference type="Pfam" id="PF01420">
    <property type="entry name" value="Methylase_S"/>
    <property type="match status" value="1"/>
</dbReference>
<evidence type="ECO:0000313" key="5">
    <source>
        <dbReference type="EMBL" id="SUB18628.1"/>
    </source>
</evidence>
<dbReference type="SUPFAM" id="SSF116734">
    <property type="entry name" value="DNA methylase specificity domain"/>
    <property type="match status" value="2"/>
</dbReference>
<proteinExistence type="inferred from homology"/>
<dbReference type="InterPro" id="IPR052021">
    <property type="entry name" value="Type-I_RS_S_subunit"/>
</dbReference>
<evidence type="ECO:0000256" key="3">
    <source>
        <dbReference type="ARBA" id="ARBA00023125"/>
    </source>
</evidence>
<dbReference type="GO" id="GO:0009307">
    <property type="term" value="P:DNA restriction-modification system"/>
    <property type="evidence" value="ECO:0007669"/>
    <property type="project" value="UniProtKB-KW"/>
</dbReference>
<dbReference type="PANTHER" id="PTHR30408:SF12">
    <property type="entry name" value="TYPE I RESTRICTION ENZYME MJAVIII SPECIFICITY SUBUNIT"/>
    <property type="match status" value="1"/>
</dbReference>
<dbReference type="PANTHER" id="PTHR30408">
    <property type="entry name" value="TYPE-1 RESTRICTION ENZYME ECOKI SPECIFICITY PROTEIN"/>
    <property type="match status" value="1"/>
</dbReference>
<dbReference type="REBASE" id="406102">
    <property type="entry name" value="S.Pag9381I"/>
</dbReference>
<comment type="similarity">
    <text evidence="1">Belongs to the type-I restriction system S methylase family.</text>
</comment>
<evidence type="ECO:0000256" key="1">
    <source>
        <dbReference type="ARBA" id="ARBA00010923"/>
    </source>
</evidence>
<reference evidence="5 6" key="1">
    <citation type="submission" date="2018-06" db="EMBL/GenBank/DDBJ databases">
        <authorList>
            <consortium name="Pathogen Informatics"/>
            <person name="Doyle S."/>
        </authorList>
    </citation>
    <scope>NUCLEOTIDE SEQUENCE [LARGE SCALE GENOMIC DNA]</scope>
    <source>
        <strain evidence="5 6">NCTC9381</strain>
    </source>
</reference>
<dbReference type="GeneID" id="66823545"/>
<evidence type="ECO:0000256" key="2">
    <source>
        <dbReference type="ARBA" id="ARBA00022747"/>
    </source>
</evidence>
<organism evidence="5 6">
    <name type="scientific">Enterobacter agglomerans</name>
    <name type="common">Erwinia herbicola</name>
    <name type="synonym">Pantoea agglomerans</name>
    <dbReference type="NCBI Taxonomy" id="549"/>
    <lineage>
        <taxon>Bacteria</taxon>
        <taxon>Pseudomonadati</taxon>
        <taxon>Pseudomonadota</taxon>
        <taxon>Gammaproteobacteria</taxon>
        <taxon>Enterobacterales</taxon>
        <taxon>Erwiniaceae</taxon>
        <taxon>Pantoea</taxon>
        <taxon>Pantoea agglomerans group</taxon>
    </lineage>
</organism>
<sequence>MTTSLFNRIKPDQIADRLDGEYYAKELLENESKLNLFIQVTLENCVTNIRNAISDLTSNGSFEFLRGIQFNHTSGIPYVRTQNLMDGYIDFSDGIYVDLKCKDMVAKSLCETGDLIVCRKGKVGAASAVSADIHGAAISENVTRFRLDKSYDADFLATFLNSNHGRMRFLREATGVIQKWINNEKLRQIRVIRIDSSAEKYIGDKVRQAEKLRAWAKRLEVRLALLENKIPISKHVVREAKHSKATLSYLTENRLDARYYANKHLDLYAQFTDDFESLGTIFSKFKYGASIAANYVNTDGLPFIRGNALSPNRINKDDIVYLNRSLEDEGNNYCIEEDDILITRSGTVGVAAHVTSEYAKYWYGSFIIKCTLSNKLYLPAYVSWYLNSWVGQQQFRRLENGAVQLNINIEELSSIAIWKASQEFQNEIQQLLFEQISAVNLSKLLANTAKTLVEALIEGQLTEQQLIQAQQALEDGDNSLDQAILSKLSAEGYAIEGATPLFSDVDELYSLLEEAAQAEAEE</sequence>
<name>A0A379AM66_ENTAG</name>
<dbReference type="EMBL" id="UGSO01000001">
    <property type="protein sequence ID" value="SUB18628.1"/>
    <property type="molecule type" value="Genomic_DNA"/>
</dbReference>
<dbReference type="InterPro" id="IPR000055">
    <property type="entry name" value="Restrct_endonuc_typeI_TRD"/>
</dbReference>